<keyword evidence="3 4" id="KW-0012">Acyltransferase</keyword>
<sequence>MITEVRPPGRDEMRAYYRVLPFANGLPQWEPTDAAWHGGPEPWPPRRRPATDEQLDEWARKDVGGGLFHPVAAFADGVCVGGSAMLSYRVTVPGGGTVGMGGVTSTAVVATHRRRGLLRRMMRAMFDAALERGELLAMLSASEGGIYGRFGFSPATHRTRWELARHQGGLRPAAPDPGSLELVDAAGAQAAWPIVHALVRAGRAGRAGELTPLPGHWERLSDEPNGTDGPPRHLVHRDRHGAVDGAARFRLPWSPTAAHAGTLVVEALEAANPAAYRALWALLLDFDLTRTVVAPGRPRDEPLRWMLADPRAMRVTRQSDNLWARLLDVPAALSRRAYGGADELVFGIDDDLMCPANNRTWLLRTDGVETVCVATDRAAELTLTTPALGSLYFGGASVHDLAYAGRATPHTADALARTARLFRTDTEPHNSFGF</sequence>
<dbReference type="GO" id="GO:0034069">
    <property type="term" value="F:aminoglycoside N-acetyltransferase activity"/>
    <property type="evidence" value="ECO:0007669"/>
    <property type="project" value="TreeGrafter"/>
</dbReference>
<dbReference type="PANTHER" id="PTHR37817:SF1">
    <property type="entry name" value="N-ACETYLTRANSFERASE EIS"/>
    <property type="match status" value="1"/>
</dbReference>
<dbReference type="HAMAP" id="MF_01812">
    <property type="entry name" value="Eis"/>
    <property type="match status" value="1"/>
</dbReference>
<name>E4N4T8_KITSK</name>
<dbReference type="Pfam" id="PF13530">
    <property type="entry name" value="SCP2_2"/>
    <property type="match status" value="1"/>
</dbReference>
<dbReference type="Pfam" id="PF17668">
    <property type="entry name" value="Acetyltransf_17"/>
    <property type="match status" value="1"/>
</dbReference>
<comment type="subunit">
    <text evidence="4">Homohexamer; trimer of dimers.</text>
</comment>
<evidence type="ECO:0000256" key="1">
    <source>
        <dbReference type="ARBA" id="ARBA00009213"/>
    </source>
</evidence>
<dbReference type="PATRIC" id="fig|452652.3.peg.366"/>
<dbReference type="SUPFAM" id="SSF55718">
    <property type="entry name" value="SCP-like"/>
    <property type="match status" value="1"/>
</dbReference>
<feature type="active site" description="Proton donor" evidence="4">
    <location>
        <position position="147"/>
    </location>
</feature>
<dbReference type="InterPro" id="IPR051554">
    <property type="entry name" value="Acetyltransferase_Eis"/>
</dbReference>
<dbReference type="InterPro" id="IPR022902">
    <property type="entry name" value="NAcTrfase_Eis"/>
</dbReference>
<dbReference type="InterPro" id="IPR041380">
    <property type="entry name" value="Acetyltransf_17"/>
</dbReference>
<dbReference type="AlphaFoldDB" id="E4N4T8"/>
<dbReference type="Gene3D" id="3.30.1050.10">
    <property type="entry name" value="SCP2 sterol-binding domain"/>
    <property type="match status" value="1"/>
</dbReference>
<dbReference type="Proteomes" id="UP000007076">
    <property type="component" value="Chromosome"/>
</dbReference>
<feature type="binding site" evidence="4">
    <location>
        <begin position="142"/>
        <end position="143"/>
    </location>
    <ligand>
        <name>acetyl-CoA</name>
        <dbReference type="ChEBI" id="CHEBI:57288"/>
    </ligand>
</feature>
<comment type="similarity">
    <text evidence="1 4">Belongs to the acetyltransferase Eis family.</text>
</comment>
<organism evidence="6 7">
    <name type="scientific">Kitasatospora setae (strain ATCC 33774 / DSM 43861 / JCM 3304 / KCC A-0304 / NBRC 14216 / KM-6054)</name>
    <name type="common">Streptomyces setae</name>
    <dbReference type="NCBI Taxonomy" id="452652"/>
    <lineage>
        <taxon>Bacteria</taxon>
        <taxon>Bacillati</taxon>
        <taxon>Actinomycetota</taxon>
        <taxon>Actinomycetes</taxon>
        <taxon>Kitasatosporales</taxon>
        <taxon>Streptomycetaceae</taxon>
        <taxon>Kitasatospora</taxon>
    </lineage>
</organism>
<evidence type="ECO:0000313" key="7">
    <source>
        <dbReference type="Proteomes" id="UP000007076"/>
    </source>
</evidence>
<proteinExistence type="inferred from homology"/>
<evidence type="ECO:0000256" key="3">
    <source>
        <dbReference type="ARBA" id="ARBA00023315"/>
    </source>
</evidence>
<feature type="domain" description="N-acetyltransferase" evidence="5">
    <location>
        <begin position="17"/>
        <end position="177"/>
    </location>
</feature>
<keyword evidence="7" id="KW-1185">Reference proteome</keyword>
<dbReference type="HOGENOM" id="CLU_050659_0_0_11"/>
<feature type="active site" description="Proton acceptor; via carboxylate" evidence="4">
    <location>
        <position position="434"/>
    </location>
</feature>
<dbReference type="STRING" id="452652.KSE_03720"/>
<evidence type="ECO:0000256" key="4">
    <source>
        <dbReference type="HAMAP-Rule" id="MF_01812"/>
    </source>
</evidence>
<protein>
    <recommendedName>
        <fullName evidence="5">N-acetyltransferase domain-containing protein</fullName>
    </recommendedName>
</protein>
<dbReference type="InterPro" id="IPR016181">
    <property type="entry name" value="Acyl_CoA_acyltransferase"/>
</dbReference>
<dbReference type="InterPro" id="IPR000182">
    <property type="entry name" value="GNAT_dom"/>
</dbReference>
<accession>E4N4T8</accession>
<dbReference type="GO" id="GO:0030649">
    <property type="term" value="P:aminoglycoside antibiotic catabolic process"/>
    <property type="evidence" value="ECO:0007669"/>
    <property type="project" value="TreeGrafter"/>
</dbReference>
<dbReference type="Pfam" id="PF13527">
    <property type="entry name" value="Acetyltransf_9"/>
    <property type="match status" value="1"/>
</dbReference>
<dbReference type="eggNOG" id="COG4552">
    <property type="taxonomic scope" value="Bacteria"/>
</dbReference>
<dbReference type="PANTHER" id="PTHR37817">
    <property type="entry name" value="N-ACETYLTRANSFERASE EIS"/>
    <property type="match status" value="1"/>
</dbReference>
<evidence type="ECO:0000313" key="6">
    <source>
        <dbReference type="EMBL" id="BAJ26219.1"/>
    </source>
</evidence>
<comment type="caution">
    <text evidence="4">Lacks conserved residue(s) required for the propagation of feature annotation.</text>
</comment>
<dbReference type="PROSITE" id="PS51186">
    <property type="entry name" value="GNAT"/>
    <property type="match status" value="1"/>
</dbReference>
<evidence type="ECO:0000259" key="5">
    <source>
        <dbReference type="PROSITE" id="PS51186"/>
    </source>
</evidence>
<dbReference type="SUPFAM" id="SSF55729">
    <property type="entry name" value="Acyl-CoA N-acyltransferases (Nat)"/>
    <property type="match status" value="1"/>
</dbReference>
<reference evidence="6 7" key="1">
    <citation type="journal article" date="2010" name="DNA Res.">
        <title>Genome sequence of Kitasatospora setae NBRC 14216T: an evolutionary snapshot of the family Streptomycetaceae.</title>
        <authorList>
            <person name="Ichikawa N."/>
            <person name="Oguchi A."/>
            <person name="Ikeda H."/>
            <person name="Ishikawa J."/>
            <person name="Kitani S."/>
            <person name="Watanabe Y."/>
            <person name="Nakamura S."/>
            <person name="Katano Y."/>
            <person name="Kishi E."/>
            <person name="Sasagawa M."/>
            <person name="Ankai A."/>
            <person name="Fukui S."/>
            <person name="Hashimoto Y."/>
            <person name="Kamata S."/>
            <person name="Otoguro M."/>
            <person name="Tanikawa S."/>
            <person name="Nihira T."/>
            <person name="Horinouchi S."/>
            <person name="Ohnishi Y."/>
            <person name="Hayakawa M."/>
            <person name="Kuzuyama T."/>
            <person name="Arisawa A."/>
            <person name="Nomoto F."/>
            <person name="Miura H."/>
            <person name="Takahashi Y."/>
            <person name="Fujita N."/>
        </authorList>
    </citation>
    <scope>NUCLEOTIDE SEQUENCE [LARGE SCALE GENOMIC DNA]</scope>
    <source>
        <strain evidence="7">ATCC 33774 / DSM 43861 / JCM 3304 / KCC A-0304 / NBRC 14216 / KM-6054</strain>
    </source>
</reference>
<gene>
    <name evidence="6" type="ordered locus">KSE_03720</name>
</gene>
<dbReference type="InterPro" id="IPR036527">
    <property type="entry name" value="SCP2_sterol-bd_dom_sf"/>
</dbReference>
<dbReference type="InterPro" id="IPR025559">
    <property type="entry name" value="Eis_dom"/>
</dbReference>
<dbReference type="RefSeq" id="WP_014133539.1">
    <property type="nucleotide sequence ID" value="NC_016109.1"/>
</dbReference>
<dbReference type="NCBIfam" id="NF002367">
    <property type="entry name" value="PRK01346.1-4"/>
    <property type="match status" value="1"/>
</dbReference>
<dbReference type="KEGG" id="ksk:KSE_03720"/>
<dbReference type="Gene3D" id="3.40.630.30">
    <property type="match status" value="2"/>
</dbReference>
<evidence type="ECO:0000256" key="2">
    <source>
        <dbReference type="ARBA" id="ARBA00022679"/>
    </source>
</evidence>
<feature type="binding site" evidence="4">
    <location>
        <begin position="114"/>
        <end position="119"/>
    </location>
    <ligand>
        <name>acetyl-CoA</name>
        <dbReference type="ChEBI" id="CHEBI:57288"/>
    </ligand>
</feature>
<keyword evidence="2 4" id="KW-0808">Transferase</keyword>
<dbReference type="EMBL" id="AP010968">
    <property type="protein sequence ID" value="BAJ26219.1"/>
    <property type="molecule type" value="Genomic_DNA"/>
</dbReference>